<gene>
    <name evidence="1" type="ORF">CLF_109823</name>
</gene>
<evidence type="ECO:0000313" key="1">
    <source>
        <dbReference type="EMBL" id="GAA56070.1"/>
    </source>
</evidence>
<dbReference type="Proteomes" id="UP000008909">
    <property type="component" value="Unassembled WGS sequence"/>
</dbReference>
<sequence length="514" mass="58504">MSSMTAVLVDRRVQCLANATQRLRQFRKRSHFSSDAKRIYEETYYLHASSVVSTVTPVALEDRVNVNTDKYASFGNSLINMVSDAASRGVISGNENHLTEHESADHIPAEVTFNQATIPTESAQKLSSFIHMKINVIRYGPFGIQSTYNEAANNPIYCDKYTHLQLNLVFTGDSSESLVYDVLRTDRLMLHLVSNILPEQVFGSFGSSLAEFVDFDVSGDVYRYVGFGEIVLSLISCSLLSSDCIIQRIDAPDIGILSRERCMNLDCVIDTVLSFVNQACGIWLPFGTPEGMLWKRRIFQKRSRRRIQQAVRSSAIGDGTLKRPAAISVKVFIRGNRLLRFQERLFFYNLNRNEQENYMMTAQCLERKFADRKVRGSHRTSESRTAEFPAFGSHTGLAQSKCEPIKAVMECSKIFALVKAKSIQHRVNPLGYIRDIASIFEKQIAKQKTNKTDRKGRCEQYFPMLPFHRNGSVYESYGCTNHVISTLLHFAKKFTVMYVKKVVYENKRRRQATL</sequence>
<name>G7YSZ0_CLOSI</name>
<accession>G7YSZ0</accession>
<dbReference type="AlphaFoldDB" id="G7YSZ0"/>
<reference key="2">
    <citation type="submission" date="2011-10" db="EMBL/GenBank/DDBJ databases">
        <title>The genome and transcriptome sequence of Clonorchis sinensis provide insights into the carcinogenic liver fluke.</title>
        <authorList>
            <person name="Wang X."/>
            <person name="Huang Y."/>
            <person name="Chen W."/>
            <person name="Liu H."/>
            <person name="Guo L."/>
            <person name="Chen Y."/>
            <person name="Luo F."/>
            <person name="Zhou W."/>
            <person name="Sun J."/>
            <person name="Mao Q."/>
            <person name="Liang P."/>
            <person name="Zhou C."/>
            <person name="Tian Y."/>
            <person name="Men J."/>
            <person name="Lv X."/>
            <person name="Huang L."/>
            <person name="Zhou J."/>
            <person name="Hu Y."/>
            <person name="Li R."/>
            <person name="Zhang F."/>
            <person name="Lei H."/>
            <person name="Li X."/>
            <person name="Hu X."/>
            <person name="Liang C."/>
            <person name="Xu J."/>
            <person name="Wu Z."/>
            <person name="Yu X."/>
        </authorList>
    </citation>
    <scope>NUCLEOTIDE SEQUENCE</scope>
    <source>
        <strain>Henan</strain>
    </source>
</reference>
<dbReference type="EMBL" id="DF144150">
    <property type="protein sequence ID" value="GAA56070.1"/>
    <property type="molecule type" value="Genomic_DNA"/>
</dbReference>
<protein>
    <submittedName>
        <fullName evidence="1">Uncharacterized protein</fullName>
    </submittedName>
</protein>
<keyword evidence="2" id="KW-1185">Reference proteome</keyword>
<proteinExistence type="predicted"/>
<reference evidence="1" key="1">
    <citation type="journal article" date="2011" name="Genome Biol.">
        <title>The draft genome of the carcinogenic human liver fluke Clonorchis sinensis.</title>
        <authorList>
            <person name="Wang X."/>
            <person name="Chen W."/>
            <person name="Huang Y."/>
            <person name="Sun J."/>
            <person name="Men J."/>
            <person name="Liu H."/>
            <person name="Luo F."/>
            <person name="Guo L."/>
            <person name="Lv X."/>
            <person name="Deng C."/>
            <person name="Zhou C."/>
            <person name="Fan Y."/>
            <person name="Li X."/>
            <person name="Huang L."/>
            <person name="Hu Y."/>
            <person name="Liang C."/>
            <person name="Hu X."/>
            <person name="Xu J."/>
            <person name="Yu X."/>
        </authorList>
    </citation>
    <scope>NUCLEOTIDE SEQUENCE [LARGE SCALE GENOMIC DNA]</scope>
    <source>
        <strain evidence="1">Henan</strain>
    </source>
</reference>
<evidence type="ECO:0000313" key="2">
    <source>
        <dbReference type="Proteomes" id="UP000008909"/>
    </source>
</evidence>
<organism evidence="1 2">
    <name type="scientific">Clonorchis sinensis</name>
    <name type="common">Chinese liver fluke</name>
    <dbReference type="NCBI Taxonomy" id="79923"/>
    <lineage>
        <taxon>Eukaryota</taxon>
        <taxon>Metazoa</taxon>
        <taxon>Spiralia</taxon>
        <taxon>Lophotrochozoa</taxon>
        <taxon>Platyhelminthes</taxon>
        <taxon>Trematoda</taxon>
        <taxon>Digenea</taxon>
        <taxon>Opisthorchiida</taxon>
        <taxon>Opisthorchiata</taxon>
        <taxon>Opisthorchiidae</taxon>
        <taxon>Clonorchis</taxon>
    </lineage>
</organism>